<dbReference type="GO" id="GO:0120206">
    <property type="term" value="C:photoreceptor distal connecting cilium"/>
    <property type="evidence" value="ECO:0000318"/>
    <property type="project" value="GO_Central"/>
</dbReference>
<dbReference type="GO" id="GO:0045494">
    <property type="term" value="P:photoreceptor cell maintenance"/>
    <property type="evidence" value="ECO:0000318"/>
    <property type="project" value="GO_Central"/>
</dbReference>
<dbReference type="STRING" id="8090.ENSORLP00000042158"/>
<feature type="coiled-coil region" evidence="1">
    <location>
        <begin position="131"/>
        <end position="189"/>
    </location>
</feature>
<keyword evidence="3" id="KW-1185">Reference proteome</keyword>
<reference evidence="2 3" key="1">
    <citation type="journal article" date="2007" name="Nature">
        <title>The medaka draft genome and insights into vertebrate genome evolution.</title>
        <authorList>
            <person name="Kasahara M."/>
            <person name="Naruse K."/>
            <person name="Sasaki S."/>
            <person name="Nakatani Y."/>
            <person name="Qu W."/>
            <person name="Ahsan B."/>
            <person name="Yamada T."/>
            <person name="Nagayasu Y."/>
            <person name="Doi K."/>
            <person name="Kasai Y."/>
            <person name="Jindo T."/>
            <person name="Kobayashi D."/>
            <person name="Shimada A."/>
            <person name="Toyoda A."/>
            <person name="Kuroki Y."/>
            <person name="Fujiyama A."/>
            <person name="Sasaki T."/>
            <person name="Shimizu A."/>
            <person name="Asakawa S."/>
            <person name="Shimizu N."/>
            <person name="Hashimoto S."/>
            <person name="Yang J."/>
            <person name="Lee Y."/>
            <person name="Matsushima K."/>
            <person name="Sugano S."/>
            <person name="Sakaizumi M."/>
            <person name="Narita T."/>
            <person name="Ohishi K."/>
            <person name="Haga S."/>
            <person name="Ohta F."/>
            <person name="Nomoto H."/>
            <person name="Nogata K."/>
            <person name="Morishita T."/>
            <person name="Endo T."/>
            <person name="Shin-I T."/>
            <person name="Takeda H."/>
            <person name="Morishita S."/>
            <person name="Kohara Y."/>
        </authorList>
    </citation>
    <scope>NUCLEOTIDE SEQUENCE [LARGE SCALE GENOMIC DNA]</scope>
    <source>
        <strain evidence="2 3">Hd-rR</strain>
    </source>
</reference>
<dbReference type="Bgee" id="ENSORLG00000024265">
    <property type="expression patterns" value="Expressed in testis and 5 other cell types or tissues"/>
</dbReference>
<dbReference type="GO" id="GO:0120200">
    <property type="term" value="C:rod photoreceptor outer segment"/>
    <property type="evidence" value="ECO:0000318"/>
    <property type="project" value="GO_Central"/>
</dbReference>
<dbReference type="Proteomes" id="UP000001038">
    <property type="component" value="Chromosome 4"/>
</dbReference>
<name>A0A3B3IDF4_ORYLA</name>
<dbReference type="InterPro" id="IPR029357">
    <property type="entry name" value="SPATA7"/>
</dbReference>
<accession>A0A3B3IDF4</accession>
<reference evidence="2" key="2">
    <citation type="submission" date="2025-08" db="UniProtKB">
        <authorList>
            <consortium name="Ensembl"/>
        </authorList>
    </citation>
    <scope>IDENTIFICATION</scope>
    <source>
        <strain evidence="2">Hd-rR</strain>
    </source>
</reference>
<dbReference type="Ensembl" id="ENSORLT00000029549.1">
    <property type="protein sequence ID" value="ENSORLP00000042158.1"/>
    <property type="gene ID" value="ENSORLG00000024265.1"/>
</dbReference>
<dbReference type="GO" id="GO:0000226">
    <property type="term" value="P:microtubule cytoskeleton organization"/>
    <property type="evidence" value="ECO:0000318"/>
    <property type="project" value="GO_Central"/>
</dbReference>
<dbReference type="GO" id="GO:0036064">
    <property type="term" value="C:ciliary basal body"/>
    <property type="evidence" value="ECO:0000318"/>
    <property type="project" value="GO_Central"/>
</dbReference>
<dbReference type="GeneTree" id="ENSGT00940000176204"/>
<proteinExistence type="predicted"/>
<dbReference type="PANTHER" id="PTHR14917:SF4">
    <property type="entry name" value="SPERMATOGENESIS-ASSOCIATED 7"/>
    <property type="match status" value="1"/>
</dbReference>
<dbReference type="PANTHER" id="PTHR14917">
    <property type="entry name" value="SPERMATOGENESIS-ASSOCIATED PROTEIN 7"/>
    <property type="match status" value="1"/>
</dbReference>
<dbReference type="GO" id="GO:0005930">
    <property type="term" value="C:axoneme"/>
    <property type="evidence" value="ECO:0000318"/>
    <property type="project" value="GO_Central"/>
</dbReference>
<keyword evidence="1" id="KW-0175">Coiled coil</keyword>
<organism evidence="2 3">
    <name type="scientific">Oryzias latipes</name>
    <name type="common">Japanese rice fish</name>
    <name type="synonym">Japanese killifish</name>
    <dbReference type="NCBI Taxonomy" id="8090"/>
    <lineage>
        <taxon>Eukaryota</taxon>
        <taxon>Metazoa</taxon>
        <taxon>Chordata</taxon>
        <taxon>Craniata</taxon>
        <taxon>Vertebrata</taxon>
        <taxon>Euteleostomi</taxon>
        <taxon>Actinopterygii</taxon>
        <taxon>Neopterygii</taxon>
        <taxon>Teleostei</taxon>
        <taxon>Neoteleostei</taxon>
        <taxon>Acanthomorphata</taxon>
        <taxon>Ovalentaria</taxon>
        <taxon>Atherinomorphae</taxon>
        <taxon>Beloniformes</taxon>
        <taxon>Adrianichthyidae</taxon>
        <taxon>Oryziinae</taxon>
        <taxon>Oryzias</taxon>
    </lineage>
</organism>
<evidence type="ECO:0000256" key="1">
    <source>
        <dbReference type="SAM" id="Coils"/>
    </source>
</evidence>
<dbReference type="Pfam" id="PF15244">
    <property type="entry name" value="HSD3"/>
    <property type="match status" value="1"/>
</dbReference>
<dbReference type="InParanoid" id="A0A3B3IDF4"/>
<reference evidence="2" key="3">
    <citation type="submission" date="2025-09" db="UniProtKB">
        <authorList>
            <consortium name="Ensembl"/>
        </authorList>
    </citation>
    <scope>IDENTIFICATION</scope>
    <source>
        <strain evidence="2">Hd-rR</strain>
    </source>
</reference>
<evidence type="ECO:0000313" key="3">
    <source>
        <dbReference type="Proteomes" id="UP000001038"/>
    </source>
</evidence>
<protein>
    <submittedName>
        <fullName evidence="2">Uncharacterized protein</fullName>
    </submittedName>
</protein>
<sequence>MSCPAFLVSCLLKHPAYRVYQSLNCVTWTEDKANNTHLSGRLCRTTKSRDCLFESLSKASPEDNKSAFSQVSAEEEELMYLEFISAVTKDILSRGHISNRVIDHVMKRHIEMNLHKLDEDKKHHLLEVLHKEGLLAQKKSAEENNSRLKKKIRQLQEEHKEVIEIRGEVGAQSKALDALNAEEKELEEAYNSRRWLEGI</sequence>
<evidence type="ECO:0000313" key="2">
    <source>
        <dbReference type="Ensembl" id="ENSORLP00000042158.1"/>
    </source>
</evidence>
<dbReference type="AlphaFoldDB" id="A0A3B3IDF4"/>